<name>A0A8J7VUC5_9GAMM</name>
<sequence length="281" mass="30947">METRIKLPDWDALAALADDDVPLVETALLIARDEYPSLDPDVYSACITRIADALREEVAAIDSAPDRMATINRHLFEELGFAGDADRYYDPRNSYLNDVFDRRRGIPLSLALVQIAVARALDVPLDGVSFPGHFLVSLAVDDGILVMDPFNRGRSIGAEELKRRATPHLGGQAPDDGLLFEILSPASHRAIVMRMLRNLKSLYAEDEAWDKVARCADRQLKLTPGTLDGLRDRGMAYLKLGHPSAAREDLARYLALAPTADDVDAVRAALIETGRSTTRLN</sequence>
<comment type="similarity">
    <text evidence="1">Belongs to the UPF0162 family.</text>
</comment>
<proteinExistence type="inferred from homology"/>
<dbReference type="Proteomes" id="UP000675747">
    <property type="component" value="Unassembled WGS sequence"/>
</dbReference>
<gene>
    <name evidence="4" type="ORF">KB893_015545</name>
    <name evidence="3" type="ORF">KB893_11020</name>
</gene>
<dbReference type="RefSeq" id="WP_211926966.1">
    <property type="nucleotide sequence ID" value="NZ_JAGQFT020000011.1"/>
</dbReference>
<dbReference type="Gene3D" id="1.25.40.10">
    <property type="entry name" value="Tetratricopeptide repeat domain"/>
    <property type="match status" value="1"/>
</dbReference>
<evidence type="ECO:0000313" key="5">
    <source>
        <dbReference type="Proteomes" id="UP000675747"/>
    </source>
</evidence>
<dbReference type="InterPro" id="IPR032698">
    <property type="entry name" value="SirB1_N"/>
</dbReference>
<dbReference type="InterPro" id="IPR011990">
    <property type="entry name" value="TPR-like_helical_dom_sf"/>
</dbReference>
<evidence type="ECO:0000256" key="1">
    <source>
        <dbReference type="ARBA" id="ARBA00007100"/>
    </source>
</evidence>
<evidence type="ECO:0000259" key="2">
    <source>
        <dbReference type="Pfam" id="PF13369"/>
    </source>
</evidence>
<evidence type="ECO:0000313" key="4">
    <source>
        <dbReference type="EMBL" id="MBS7458553.1"/>
    </source>
</evidence>
<keyword evidence="5" id="KW-1185">Reference proteome</keyword>
<dbReference type="EMBL" id="JAGQFT010000094">
    <property type="protein sequence ID" value="MBR0563044.1"/>
    <property type="molecule type" value="Genomic_DNA"/>
</dbReference>
<dbReference type="PANTHER" id="PTHR31350">
    <property type="entry name" value="SI:DKEY-261L7.2"/>
    <property type="match status" value="1"/>
</dbReference>
<feature type="domain" description="Protein SirB1 N-terminal" evidence="2">
    <location>
        <begin position="44"/>
        <end position="197"/>
    </location>
</feature>
<accession>A0A8J7VUC5</accession>
<organism evidence="3">
    <name type="scientific">Coralloluteibacterium stylophorae</name>
    <dbReference type="NCBI Taxonomy" id="1776034"/>
    <lineage>
        <taxon>Bacteria</taxon>
        <taxon>Pseudomonadati</taxon>
        <taxon>Pseudomonadota</taxon>
        <taxon>Gammaproteobacteria</taxon>
        <taxon>Lysobacterales</taxon>
        <taxon>Lysobacteraceae</taxon>
        <taxon>Coralloluteibacterium</taxon>
    </lineage>
</organism>
<reference evidence="4 5" key="1">
    <citation type="journal article" date="2021" name="Microbiol. Resour. Announc.">
        <title>Draft Genome Sequence of Coralloluteibacterium stylophorae LMG 29479T.</title>
        <authorList>
            <person name="Karlyshev A.V."/>
            <person name="Kudryashova E.B."/>
            <person name="Ariskina E.V."/>
            <person name="Conroy A.P."/>
            <person name="Abidueva E.Y."/>
        </authorList>
    </citation>
    <scope>NUCLEOTIDE SEQUENCE [LARGE SCALE GENOMIC DNA]</scope>
    <source>
        <strain evidence="4 5">LMG 29479</strain>
    </source>
</reference>
<comment type="caution">
    <text evidence="3">The sequence shown here is derived from an EMBL/GenBank/DDBJ whole genome shotgun (WGS) entry which is preliminary data.</text>
</comment>
<dbReference type="PANTHER" id="PTHR31350:SF21">
    <property type="entry name" value="F-BOX ONLY PROTEIN 21"/>
    <property type="match status" value="1"/>
</dbReference>
<dbReference type="AlphaFoldDB" id="A0A8J7VUC5"/>
<dbReference type="EMBL" id="JAGQFT020000011">
    <property type="protein sequence ID" value="MBS7458553.1"/>
    <property type="molecule type" value="Genomic_DNA"/>
</dbReference>
<reference evidence="3" key="2">
    <citation type="submission" date="2021-04" db="EMBL/GenBank/DDBJ databases">
        <authorList>
            <person name="Karlyshev A.V."/>
        </authorList>
    </citation>
    <scope>NUCLEOTIDE SEQUENCE</scope>
    <source>
        <strain evidence="3">LMG 29479</strain>
    </source>
</reference>
<dbReference type="SUPFAM" id="SSF48452">
    <property type="entry name" value="TPR-like"/>
    <property type="match status" value="1"/>
</dbReference>
<evidence type="ECO:0000313" key="3">
    <source>
        <dbReference type="EMBL" id="MBR0563044.1"/>
    </source>
</evidence>
<dbReference type="Pfam" id="PF13371">
    <property type="entry name" value="TPR_9"/>
    <property type="match status" value="1"/>
</dbReference>
<protein>
    <submittedName>
        <fullName evidence="3">SirB1 family protein</fullName>
    </submittedName>
</protein>
<dbReference type="Pfam" id="PF13369">
    <property type="entry name" value="Transglut_core2"/>
    <property type="match status" value="1"/>
</dbReference>